<gene>
    <name evidence="5" type="ORF">SAMN05216323_102220</name>
</gene>
<dbReference type="Proteomes" id="UP000199452">
    <property type="component" value="Unassembled WGS sequence"/>
</dbReference>
<dbReference type="Pfam" id="PF13715">
    <property type="entry name" value="CarbopepD_reg_2"/>
    <property type="match status" value="1"/>
</dbReference>
<evidence type="ECO:0000256" key="1">
    <source>
        <dbReference type="ARBA" id="ARBA00004442"/>
    </source>
</evidence>
<keyword evidence="2" id="KW-0472">Membrane</keyword>
<dbReference type="RefSeq" id="WP_092437530.1">
    <property type="nucleotide sequence ID" value="NZ_FMYP01000022.1"/>
</dbReference>
<sequence>MRNIMLLTLLILAQLAATAQITISGKVTDKAGLPLIGANVIVNGTYDGASTDTTGFFSFQTDASDSLMLEVSYIGYVTQIKKIVTGQKSISFQLEETGNTLDDITITAGAFQASDKKKGVSLKPLDIMTTAGASGDLYGGIKTLPGVNQVGEDGRLFVRGGDGYETKTFIDGLEVKKPYNSSTPDLPSRGRFSPWLFSGTLFSTGGYSAEYGGALSSALILETSGSTNFQQTGISIMTVGVGASHTELFKNGSVSVALDYTNLAPYFKIMNHKRSYEKAPEAIGGTVVVRRNVGDKGLLKVLSSVSTSSLKLDYPNMEGVGTSTKVKLNDQDIYVNAAYTHDLGNGWILKPGISLSSNITNIEPGSEKVKENIRGLNGKVLIKKRITNKLGISAGAELFGSSYNQDYNNSITAQSFHGTNTAMQYASFVEMEWIAFKNLAFRLGQRAEYWETEAKWNTAPRLSMAWQLNEWSQISLSAGKFYQRPEDQYLRFNNTLNFENATHLIAGYQIIKNNRTFRIEGYQKNYDNMVRYGSDFTNTALYNNGGSGDAQGIDLFLRDQQTVKNLDYWVSYSYIESKRLYKDYPEKVTPSFLSKHNITLNSKYYVPKIRTQLGMTASYHTGRPYNNPNSTKFMDGTAPAYFDLSLSATYLTNIFKRFTVIYASVSNVLGANQVYTYRYYNSPNNQGTYDRIAVAPDSKRFFVIGCFIDLKKTK</sequence>
<name>A0A1G6JZ12_9BACT</name>
<evidence type="ECO:0000313" key="5">
    <source>
        <dbReference type="EMBL" id="SDC23645.1"/>
    </source>
</evidence>
<proteinExistence type="predicted"/>
<dbReference type="SUPFAM" id="SSF49464">
    <property type="entry name" value="Carboxypeptidase regulatory domain-like"/>
    <property type="match status" value="1"/>
</dbReference>
<keyword evidence="6" id="KW-1185">Reference proteome</keyword>
<dbReference type="InterPro" id="IPR036942">
    <property type="entry name" value="Beta-barrel_TonB_sf"/>
</dbReference>
<evidence type="ECO:0000256" key="4">
    <source>
        <dbReference type="SAM" id="SignalP"/>
    </source>
</evidence>
<dbReference type="Gene3D" id="2.40.170.20">
    <property type="entry name" value="TonB-dependent receptor, beta-barrel domain"/>
    <property type="match status" value="1"/>
</dbReference>
<keyword evidence="3" id="KW-0998">Cell outer membrane</keyword>
<reference evidence="5 6" key="1">
    <citation type="submission" date="2016-09" db="EMBL/GenBank/DDBJ databases">
        <authorList>
            <person name="Capua I."/>
            <person name="De Benedictis P."/>
            <person name="Joannis T."/>
            <person name="Lombin L.H."/>
            <person name="Cattoli G."/>
        </authorList>
    </citation>
    <scope>NUCLEOTIDE SEQUENCE [LARGE SCALE GENOMIC DNA]</scope>
    <source>
        <strain evidence="5 6">A7P-90m</strain>
    </source>
</reference>
<dbReference type="AlphaFoldDB" id="A0A1G6JZ12"/>
<dbReference type="SUPFAM" id="SSF56935">
    <property type="entry name" value="Porins"/>
    <property type="match status" value="1"/>
</dbReference>
<comment type="subcellular location">
    <subcellularLocation>
        <location evidence="1">Cell outer membrane</location>
    </subcellularLocation>
</comment>
<dbReference type="EMBL" id="FMYP01000022">
    <property type="protein sequence ID" value="SDC23645.1"/>
    <property type="molecule type" value="Genomic_DNA"/>
</dbReference>
<dbReference type="OrthoDB" id="1075473at2"/>
<evidence type="ECO:0000313" key="6">
    <source>
        <dbReference type="Proteomes" id="UP000199452"/>
    </source>
</evidence>
<accession>A0A1G6JZ12</accession>
<organism evidence="5 6">
    <name type="scientific">Williamwhitmania taraxaci</name>
    <dbReference type="NCBI Taxonomy" id="1640674"/>
    <lineage>
        <taxon>Bacteria</taxon>
        <taxon>Pseudomonadati</taxon>
        <taxon>Bacteroidota</taxon>
        <taxon>Bacteroidia</taxon>
        <taxon>Bacteroidales</taxon>
        <taxon>Williamwhitmaniaceae</taxon>
        <taxon>Williamwhitmania</taxon>
    </lineage>
</organism>
<evidence type="ECO:0000256" key="3">
    <source>
        <dbReference type="ARBA" id="ARBA00023237"/>
    </source>
</evidence>
<feature type="chain" id="PRO_5011763689" evidence="4">
    <location>
        <begin position="20"/>
        <end position="714"/>
    </location>
</feature>
<keyword evidence="4" id="KW-0732">Signal</keyword>
<dbReference type="STRING" id="1640674.SAMN05216323_102220"/>
<dbReference type="Gene3D" id="2.60.40.1120">
    <property type="entry name" value="Carboxypeptidase-like, regulatory domain"/>
    <property type="match status" value="1"/>
</dbReference>
<protein>
    <submittedName>
        <fullName evidence="5">CarboxypepD_reg-like domain-containing protein</fullName>
    </submittedName>
</protein>
<dbReference type="InterPro" id="IPR008969">
    <property type="entry name" value="CarboxyPept-like_regulatory"/>
</dbReference>
<feature type="signal peptide" evidence="4">
    <location>
        <begin position="1"/>
        <end position="19"/>
    </location>
</feature>
<dbReference type="GO" id="GO:0009279">
    <property type="term" value="C:cell outer membrane"/>
    <property type="evidence" value="ECO:0007669"/>
    <property type="project" value="UniProtKB-SubCell"/>
</dbReference>
<evidence type="ECO:0000256" key="2">
    <source>
        <dbReference type="ARBA" id="ARBA00023136"/>
    </source>
</evidence>